<dbReference type="HAMAP" id="MF_00461">
    <property type="entry name" value="RsxC_RnfC"/>
    <property type="match status" value="1"/>
</dbReference>
<evidence type="ECO:0000259" key="10">
    <source>
        <dbReference type="PROSITE" id="PS51379"/>
    </source>
</evidence>
<protein>
    <recommendedName>
        <fullName evidence="8">Ion-translocating oxidoreductase complex subunit C</fullName>
        <ecNumber evidence="8">7.-.-.-</ecNumber>
    </recommendedName>
    <alternativeName>
        <fullName evidence="8">Rnf electron transport complex subunit C</fullName>
    </alternativeName>
</protein>
<feature type="binding site" evidence="8">
    <location>
        <position position="366"/>
    </location>
    <ligand>
        <name>[4Fe-4S] cluster</name>
        <dbReference type="ChEBI" id="CHEBI:49883"/>
        <label>1</label>
    </ligand>
</feature>
<evidence type="ECO:0000256" key="3">
    <source>
        <dbReference type="ARBA" id="ARBA00022723"/>
    </source>
</evidence>
<feature type="coiled-coil region" evidence="9">
    <location>
        <begin position="442"/>
        <end position="493"/>
    </location>
</feature>
<dbReference type="InterPro" id="IPR037225">
    <property type="entry name" value="Nuo51_FMN-bd_sf"/>
</dbReference>
<keyword evidence="12" id="KW-1185">Reference proteome</keyword>
<keyword evidence="2 8" id="KW-0004">4Fe-4S</keyword>
<sequence length="498" mass="55145">MTIPALWSFFGGIKLPSFKEQTAKVPIIQSTLPQYLTISLSQYKNQSADPLVVVGESVLKGQIIAQPQGKDGIPIHASSSGKVVNIKPFPILHQAGVYTPCIQIETNGEDRWIDLQQTKDPYQKNSEQLCQLIEQAGISGLGGAGFPTHRKLTPNVPIDTLILNGAECEPYICCDDALMQERASEIFEGLNIMAYILKAQQCIIGIEDNKPKAYHVLKSIAPPEIKIVKVPNYYPAGGERQLIKTLTGKEVPSGKLPQDIGVICHSVSTAVAVYQAIFKGKPLISRIVTITGTGITQPQNIEVRLGTPISHILNQCKVNLTKINRLVIGGPMMGFTIDDINLPITKTTQCIIVGIPEQKQLPELPCIRCGACVEVCPSQLLPQQLYWYAKAQDLTKAQEYHLFDCIECGNCAYVCPSHIPLVQYYRQAKNEVYLQVQEKAAAEDAKARYEFRQQRLIREQQEWQVRQQAKKIATSTEDKKAAIQAAIERAKAKKKDSS</sequence>
<comment type="similarity">
    <text evidence="8">Belongs to the 4Fe4S bacterial-type ferredoxin family. RnfC subfamily.</text>
</comment>
<keyword evidence="3 8" id="KW-0479">Metal-binding</keyword>
<evidence type="ECO:0000256" key="5">
    <source>
        <dbReference type="ARBA" id="ARBA00022982"/>
    </source>
</evidence>
<feature type="domain" description="4Fe-4S ferredoxin-type" evidence="10">
    <location>
        <begin position="396"/>
        <end position="425"/>
    </location>
</feature>
<dbReference type="InterPro" id="IPR019554">
    <property type="entry name" value="Soluble_ligand-bd"/>
</dbReference>
<dbReference type="PROSITE" id="PS00198">
    <property type="entry name" value="4FE4S_FER_1"/>
    <property type="match status" value="2"/>
</dbReference>
<dbReference type="Gene3D" id="3.40.50.11540">
    <property type="entry name" value="NADH-ubiquinone oxidoreductase 51kDa subunit"/>
    <property type="match status" value="1"/>
</dbReference>
<evidence type="ECO:0000256" key="4">
    <source>
        <dbReference type="ARBA" id="ARBA00022737"/>
    </source>
</evidence>
<dbReference type="RefSeq" id="WP_197745135.1">
    <property type="nucleotide sequence ID" value="NZ_LR778175.1"/>
</dbReference>
<dbReference type="PANTHER" id="PTHR43034:SF2">
    <property type="entry name" value="ION-TRANSLOCATING OXIDOREDUCTASE COMPLEX SUBUNIT C"/>
    <property type="match status" value="1"/>
</dbReference>
<comment type="subcellular location">
    <subcellularLocation>
        <location evidence="8">Cell inner membrane</location>
        <topology evidence="8">Peripheral membrane protein</topology>
    </subcellularLocation>
</comment>
<dbReference type="Proteomes" id="UP000516072">
    <property type="component" value="Chromosome"/>
</dbReference>
<feature type="binding site" evidence="8">
    <location>
        <position position="405"/>
    </location>
    <ligand>
        <name>[4Fe-4S] cluster</name>
        <dbReference type="ChEBI" id="CHEBI:49883"/>
        <label>2</label>
    </ligand>
</feature>
<keyword evidence="6 8" id="KW-0408">Iron</keyword>
<dbReference type="SUPFAM" id="SSF142019">
    <property type="entry name" value="Nqo1 FMN-binding domain-like"/>
    <property type="match status" value="1"/>
</dbReference>
<keyword evidence="8" id="KW-1003">Cell membrane</keyword>
<dbReference type="FunFam" id="3.30.70.20:FF:000044">
    <property type="entry name" value="Ion-translocating oxidoreductase complex subunit C"/>
    <property type="match status" value="1"/>
</dbReference>
<dbReference type="GO" id="GO:0051539">
    <property type="term" value="F:4 iron, 4 sulfur cluster binding"/>
    <property type="evidence" value="ECO:0007669"/>
    <property type="project" value="UniProtKB-KW"/>
</dbReference>
<feature type="binding site" evidence="8">
    <location>
        <position position="376"/>
    </location>
    <ligand>
        <name>[4Fe-4S] cluster</name>
        <dbReference type="ChEBI" id="CHEBI:49883"/>
        <label>2</label>
    </ligand>
</feature>
<dbReference type="InterPro" id="IPR026902">
    <property type="entry name" value="RnfC_N"/>
</dbReference>
<keyword evidence="7 8" id="KW-0411">Iron-sulfur</keyword>
<dbReference type="Pfam" id="PF12838">
    <property type="entry name" value="Fer4_7"/>
    <property type="match status" value="1"/>
</dbReference>
<dbReference type="InterPro" id="IPR010208">
    <property type="entry name" value="Ion_transpt_RnfC/RsxC"/>
</dbReference>
<evidence type="ECO:0000256" key="1">
    <source>
        <dbReference type="ARBA" id="ARBA00022448"/>
    </source>
</evidence>
<dbReference type="InterPro" id="IPR011538">
    <property type="entry name" value="Nuo51_FMN-bd"/>
</dbReference>
<feature type="binding site" evidence="8">
    <location>
        <position position="408"/>
    </location>
    <ligand>
        <name>[4Fe-4S] cluster</name>
        <dbReference type="ChEBI" id="CHEBI:49883"/>
        <label>2</label>
    </ligand>
</feature>
<dbReference type="GO" id="GO:0009055">
    <property type="term" value="F:electron transfer activity"/>
    <property type="evidence" value="ECO:0007669"/>
    <property type="project" value="InterPro"/>
</dbReference>
<dbReference type="EMBL" id="LR778175">
    <property type="protein sequence ID" value="CAB1275771.1"/>
    <property type="molecule type" value="Genomic_DNA"/>
</dbReference>
<feature type="binding site" evidence="8">
    <location>
        <position position="372"/>
    </location>
    <ligand>
        <name>[4Fe-4S] cluster</name>
        <dbReference type="ChEBI" id="CHEBI:49883"/>
        <label>1</label>
    </ligand>
</feature>
<evidence type="ECO:0000313" key="12">
    <source>
        <dbReference type="Proteomes" id="UP000516072"/>
    </source>
</evidence>
<proteinExistence type="inferred from homology"/>
<dbReference type="SUPFAM" id="SSF46548">
    <property type="entry name" value="alpha-helical ferredoxin"/>
    <property type="match status" value="1"/>
</dbReference>
<dbReference type="InterPro" id="IPR017896">
    <property type="entry name" value="4Fe4S_Fe-S-bd"/>
</dbReference>
<dbReference type="GO" id="GO:0046872">
    <property type="term" value="F:metal ion binding"/>
    <property type="evidence" value="ECO:0007669"/>
    <property type="project" value="UniProtKB-KW"/>
</dbReference>
<reference evidence="11 12" key="1">
    <citation type="submission" date="2020-03" db="EMBL/GenBank/DDBJ databases">
        <authorList>
            <person name="Picone N."/>
        </authorList>
    </citation>
    <scope>NUCLEOTIDE SEQUENCE [LARGE SCALE GENOMIC DNA]</scope>
    <source>
        <strain evidence="11">NSCAC1</strain>
    </source>
</reference>
<organism evidence="11 12">
    <name type="scientific">Candidatus Nitrosacidococcus tergens</name>
    <dbReference type="NCBI Taxonomy" id="553981"/>
    <lineage>
        <taxon>Bacteria</taxon>
        <taxon>Pseudomonadati</taxon>
        <taxon>Pseudomonadota</taxon>
        <taxon>Gammaproteobacteria</taxon>
        <taxon>Chromatiales</taxon>
        <taxon>Chromatiaceae</taxon>
        <taxon>Candidatus Nitrosacidococcus</taxon>
    </lineage>
</organism>
<evidence type="ECO:0000256" key="7">
    <source>
        <dbReference type="ARBA" id="ARBA00023014"/>
    </source>
</evidence>
<dbReference type="EC" id="7.-.-.-" evidence="8"/>
<dbReference type="GO" id="GO:0022900">
    <property type="term" value="P:electron transport chain"/>
    <property type="evidence" value="ECO:0007669"/>
    <property type="project" value="UniProtKB-UniRule"/>
</dbReference>
<dbReference type="NCBIfam" id="NF003454">
    <property type="entry name" value="PRK05035.1"/>
    <property type="match status" value="1"/>
</dbReference>
<keyword evidence="8" id="KW-0997">Cell inner membrane</keyword>
<accession>A0A7G1Q9P1</accession>
<comment type="cofactor">
    <cofactor evidence="8">
        <name>[4Fe-4S] cluster</name>
        <dbReference type="ChEBI" id="CHEBI:49883"/>
    </cofactor>
    <text evidence="8">Binds 2 [4Fe-4S] clusters per subunit.</text>
</comment>
<dbReference type="PANTHER" id="PTHR43034">
    <property type="entry name" value="ION-TRANSLOCATING OXIDOREDUCTASE COMPLEX SUBUNIT C"/>
    <property type="match status" value="1"/>
</dbReference>
<dbReference type="Pfam" id="PF10531">
    <property type="entry name" value="SLBB"/>
    <property type="match status" value="1"/>
</dbReference>
<comment type="function">
    <text evidence="8">Part of a membrane-bound complex that couples electron transfer with translocation of ions across the membrane.</text>
</comment>
<dbReference type="PROSITE" id="PS51379">
    <property type="entry name" value="4FE4S_FER_2"/>
    <property type="match status" value="2"/>
</dbReference>
<keyword evidence="9" id="KW-0175">Coiled coil</keyword>
<dbReference type="NCBIfam" id="TIGR01945">
    <property type="entry name" value="rnfC"/>
    <property type="match status" value="1"/>
</dbReference>
<evidence type="ECO:0000256" key="9">
    <source>
        <dbReference type="SAM" id="Coils"/>
    </source>
</evidence>
<dbReference type="InterPro" id="IPR017900">
    <property type="entry name" value="4Fe4S_Fe_S_CS"/>
</dbReference>
<dbReference type="KEGG" id="ntg:NSCAC_0834"/>
<dbReference type="Pfam" id="PF13375">
    <property type="entry name" value="RnfC_N"/>
    <property type="match status" value="1"/>
</dbReference>
<keyword evidence="8" id="KW-1278">Translocase</keyword>
<dbReference type="AlphaFoldDB" id="A0A7G1Q9P1"/>
<evidence type="ECO:0000313" key="11">
    <source>
        <dbReference type="EMBL" id="CAB1275771.1"/>
    </source>
</evidence>
<evidence type="ECO:0000256" key="6">
    <source>
        <dbReference type="ARBA" id="ARBA00023004"/>
    </source>
</evidence>
<feature type="binding site" evidence="8">
    <location>
        <position position="369"/>
    </location>
    <ligand>
        <name>[4Fe-4S] cluster</name>
        <dbReference type="ChEBI" id="CHEBI:49883"/>
        <label>1</label>
    </ligand>
</feature>
<dbReference type="GO" id="GO:0005886">
    <property type="term" value="C:plasma membrane"/>
    <property type="evidence" value="ECO:0007669"/>
    <property type="project" value="UniProtKB-SubCell"/>
</dbReference>
<keyword evidence="8" id="KW-0472">Membrane</keyword>
<feature type="domain" description="4Fe-4S ferredoxin-type" evidence="10">
    <location>
        <begin position="356"/>
        <end position="386"/>
    </location>
</feature>
<dbReference type="Gene3D" id="3.30.70.20">
    <property type="match status" value="1"/>
</dbReference>
<keyword evidence="1 8" id="KW-0813">Transport</keyword>
<gene>
    <name evidence="8 11" type="primary">rnfC</name>
    <name evidence="11" type="ORF">NSCAC_0834</name>
</gene>
<keyword evidence="4 8" id="KW-0677">Repeat</keyword>
<evidence type="ECO:0000256" key="8">
    <source>
        <dbReference type="HAMAP-Rule" id="MF_00461"/>
    </source>
</evidence>
<evidence type="ECO:0000256" key="2">
    <source>
        <dbReference type="ARBA" id="ARBA00022485"/>
    </source>
</evidence>
<comment type="subunit">
    <text evidence="8">The complex is composed of six subunits: RnfA, RnfB, RnfC, RnfD, RnfE and RnfG.</text>
</comment>
<name>A0A7G1Q9P1_9GAMM</name>
<dbReference type="Pfam" id="PF01512">
    <property type="entry name" value="Complex1_51K"/>
    <property type="match status" value="1"/>
</dbReference>
<feature type="binding site" evidence="8">
    <location>
        <position position="411"/>
    </location>
    <ligand>
        <name>[4Fe-4S] cluster</name>
        <dbReference type="ChEBI" id="CHEBI:49883"/>
        <label>2</label>
    </ligand>
</feature>
<keyword evidence="5 8" id="KW-0249">Electron transport</keyword>
<feature type="binding site" evidence="8">
    <location>
        <position position="415"/>
    </location>
    <ligand>
        <name>[4Fe-4S] cluster</name>
        <dbReference type="ChEBI" id="CHEBI:49883"/>
        <label>1</label>
    </ligand>
</feature>